<dbReference type="Gene3D" id="3.30.360.10">
    <property type="entry name" value="Dihydrodipicolinate Reductase, domain 2"/>
    <property type="match status" value="1"/>
</dbReference>
<dbReference type="PANTHER" id="PTHR22604:SF115">
    <property type="entry name" value="DIHYDRODIOL DEHYDROGENASE, PUTATIVE (AFU_ORTHOLOGUE AFUA_1G07520)-RELATED"/>
    <property type="match status" value="1"/>
</dbReference>
<dbReference type="PANTHER" id="PTHR22604">
    <property type="entry name" value="OXIDOREDUCTASES"/>
    <property type="match status" value="1"/>
</dbReference>
<comment type="caution">
    <text evidence="2">The sequence shown here is derived from an EMBL/GenBank/DDBJ whole genome shotgun (WGS) entry which is preliminary data.</text>
</comment>
<dbReference type="AlphaFoldDB" id="A0A4S9D3I3"/>
<evidence type="ECO:0008006" key="3">
    <source>
        <dbReference type="Google" id="ProtNLM"/>
    </source>
</evidence>
<dbReference type="GO" id="GO:0016491">
    <property type="term" value="F:oxidoreductase activity"/>
    <property type="evidence" value="ECO:0007669"/>
    <property type="project" value="UniProtKB-KW"/>
</dbReference>
<dbReference type="EMBL" id="QZAS01000007">
    <property type="protein sequence ID" value="THX14731.1"/>
    <property type="molecule type" value="Genomic_DNA"/>
</dbReference>
<protein>
    <recommendedName>
        <fullName evidence="3">Gfo/Idh/MocA-like oxidoreductase C-terminal domain-containing protein</fullName>
    </recommendedName>
</protein>
<gene>
    <name evidence="2" type="ORF">D6D13_02983</name>
</gene>
<proteinExistence type="predicted"/>
<dbReference type="InterPro" id="IPR050984">
    <property type="entry name" value="Gfo/Idh/MocA_domain"/>
</dbReference>
<keyword evidence="1" id="KW-0560">Oxidoreductase</keyword>
<accession>A0A4S9D3I3</accession>
<evidence type="ECO:0000256" key="1">
    <source>
        <dbReference type="ARBA" id="ARBA00023002"/>
    </source>
</evidence>
<organism evidence="2">
    <name type="scientific">Aureobasidium pullulans</name>
    <name type="common">Black yeast</name>
    <name type="synonym">Pullularia pullulans</name>
    <dbReference type="NCBI Taxonomy" id="5580"/>
    <lineage>
        <taxon>Eukaryota</taxon>
        <taxon>Fungi</taxon>
        <taxon>Dikarya</taxon>
        <taxon>Ascomycota</taxon>
        <taxon>Pezizomycotina</taxon>
        <taxon>Dothideomycetes</taxon>
        <taxon>Dothideomycetidae</taxon>
        <taxon>Dothideales</taxon>
        <taxon>Saccotheciaceae</taxon>
        <taxon>Aureobasidium</taxon>
    </lineage>
</organism>
<reference evidence="2" key="1">
    <citation type="submission" date="2018-10" db="EMBL/GenBank/DDBJ databases">
        <title>Fifty Aureobasidium pullulans genomes reveal a recombining polyextremotolerant generalist.</title>
        <authorList>
            <person name="Gostincar C."/>
            <person name="Turk M."/>
            <person name="Zajc J."/>
            <person name="Gunde-Cimerman N."/>
        </authorList>
    </citation>
    <scope>NUCLEOTIDE SEQUENCE [LARGE SCALE GENOMIC DNA]</scope>
    <source>
        <strain evidence="2">EXF-10085</strain>
    </source>
</reference>
<sequence length="158" mass="17482">MSHMVKYPKTGVDEDTTFIISFPTTTPSGDSSRGSHGVEMTAFPLASDPDNRGSAGPTVRIQGIKGEVQVFGMAFQPDRYKTGDQPGRVDEFSCTFPAGGHGMYYEADEAARCVRDGLLESDVMPWEESILIMEVMDQIREQCNLQYPESVESIQFEI</sequence>
<name>A0A4S9D3I3_AURPU</name>
<evidence type="ECO:0000313" key="2">
    <source>
        <dbReference type="EMBL" id="THX14731.1"/>
    </source>
</evidence>